<dbReference type="SMART" id="SM00671">
    <property type="entry name" value="SEL1"/>
    <property type="match status" value="6"/>
</dbReference>
<dbReference type="Gene3D" id="1.25.40.10">
    <property type="entry name" value="Tetratricopeptide repeat domain"/>
    <property type="match status" value="2"/>
</dbReference>
<dbReference type="GO" id="GO:0009967">
    <property type="term" value="P:positive regulation of signal transduction"/>
    <property type="evidence" value="ECO:0007669"/>
    <property type="project" value="EnsemblFungi"/>
</dbReference>
<evidence type="ECO:0000313" key="3">
    <source>
        <dbReference type="EMBL" id="EDO14575.1"/>
    </source>
</evidence>
<feature type="compositionally biased region" description="Polar residues" evidence="2">
    <location>
        <begin position="169"/>
        <end position="192"/>
    </location>
</feature>
<proteinExistence type="predicted"/>
<feature type="compositionally biased region" description="Low complexity" evidence="2">
    <location>
        <begin position="121"/>
        <end position="131"/>
    </location>
</feature>
<dbReference type="InterPro" id="IPR006597">
    <property type="entry name" value="Sel1-like"/>
</dbReference>
<feature type="compositionally biased region" description="Polar residues" evidence="2">
    <location>
        <begin position="66"/>
        <end position="78"/>
    </location>
</feature>
<dbReference type="HOGENOM" id="CLU_026113_0_0_1"/>
<dbReference type="EMBL" id="DS480540">
    <property type="protein sequence ID" value="EDO14575.1"/>
    <property type="molecule type" value="Genomic_DNA"/>
</dbReference>
<gene>
    <name evidence="3" type="ORF">Kpol_269p9</name>
</gene>
<dbReference type="PANTHER" id="PTHR46430">
    <property type="entry name" value="PROTEIN SKT5-RELATED"/>
    <property type="match status" value="1"/>
</dbReference>
<reference evidence="3 4" key="1">
    <citation type="journal article" date="2007" name="Proc. Natl. Acad. Sci. U.S.A.">
        <title>Independent sorting-out of thousands of duplicated gene pairs in two yeast species descended from a whole-genome duplication.</title>
        <authorList>
            <person name="Scannell D.R."/>
            <person name="Frank A.C."/>
            <person name="Conant G.C."/>
            <person name="Byrne K.P."/>
            <person name="Woolfit M."/>
            <person name="Wolfe K.H."/>
        </authorList>
    </citation>
    <scope>NUCLEOTIDE SEQUENCE [LARGE SCALE GENOMIC DNA]</scope>
    <source>
        <strain evidence="4">ATCC 22028 / DSM 70294 / BCRC 21397 / CBS 2163 / NBRC 10782 / NRRL Y-8283 / UCD 57-17</strain>
    </source>
</reference>
<dbReference type="GO" id="GO:0031505">
    <property type="term" value="P:fungal-type cell wall organization"/>
    <property type="evidence" value="ECO:0007669"/>
    <property type="project" value="EnsemblFungi"/>
</dbReference>
<dbReference type="OrthoDB" id="272077at2759"/>
<feature type="region of interest" description="Disordered" evidence="2">
    <location>
        <begin position="169"/>
        <end position="199"/>
    </location>
</feature>
<dbReference type="eggNOG" id="KOG1550">
    <property type="taxonomic scope" value="Eukaryota"/>
</dbReference>
<accession>A7TT39</accession>
<evidence type="ECO:0000313" key="4">
    <source>
        <dbReference type="Proteomes" id="UP000000267"/>
    </source>
</evidence>
<feature type="region of interest" description="Disordered" evidence="2">
    <location>
        <begin position="21"/>
        <end position="155"/>
    </location>
</feature>
<dbReference type="PhylomeDB" id="A7TT39"/>
<protein>
    <recommendedName>
        <fullName evidence="5">Activator of C kinase protein 1</fullName>
    </recommendedName>
</protein>
<dbReference type="InParanoid" id="A7TT39"/>
<dbReference type="RefSeq" id="XP_001642433.1">
    <property type="nucleotide sequence ID" value="XM_001642383.1"/>
</dbReference>
<evidence type="ECO:0008006" key="5">
    <source>
        <dbReference type="Google" id="ProtNLM"/>
    </source>
</evidence>
<dbReference type="Proteomes" id="UP000000267">
    <property type="component" value="Unassembled WGS sequence"/>
</dbReference>
<dbReference type="FunCoup" id="A7TT39">
    <property type="interactions" value="67"/>
</dbReference>
<dbReference type="AlphaFoldDB" id="A7TT39"/>
<evidence type="ECO:0000256" key="1">
    <source>
        <dbReference type="ARBA" id="ARBA00022737"/>
    </source>
</evidence>
<dbReference type="Pfam" id="PF08238">
    <property type="entry name" value="Sel1"/>
    <property type="match status" value="5"/>
</dbReference>
<feature type="compositionally biased region" description="Low complexity" evidence="2">
    <location>
        <begin position="84"/>
        <end position="95"/>
    </location>
</feature>
<dbReference type="PANTHER" id="PTHR46430:SF3">
    <property type="entry name" value="ACTIVATOR OF C KINASE PROTEIN 1"/>
    <property type="match status" value="1"/>
</dbReference>
<name>A7TT39_VANPO</name>
<sequence>MQTEQEKFDARYYNYINAYPRSKDDTVNSNTNQRHEHTTPYPVEETSYAPLRAPYYTPTSSTPSPVSMNFGNNINTHKGSLAKSNNSLNNQQNRNTEGLKERNPQRADPQHLHSKNPFYQNNNLNNSNSDSIGKPTLNRHNITNPGDLQHYSSSASSFTSFDSSSTALHNSSDSTVINNVHSNSPQAVNNVPANHPKSNDVSKKIIIDGKDLSNYSDEAVEFYKIYNETIKDAGKFTSEIQLKWCETLFEYAYRNSFLIEYNINAEKLKRRLSTEEMTKNQKVLIEHSFKVLSKLISKKYPEAIYLMGTLYSHQPYLKILDKNIVARNDKKAFELYCIAAKYNHSDSCYRAGISYEFSRGITLDESEGIDKEYMIKKAIEYYEKGANECDNKLCMYKLGMCYMYGFANNTKANGEKIIMPNVNLAISMFEKSLNSQSLYELAKIFEFDNLPEDIKHLLISKNFYKDTLKSLQYYEIGAKKFNHGISQWKLGYCYETGELNVGIDGKKSISWYLKSARNNNAMAMLSIGGWYLTGCENVLEVNEIESFNWVYRSCQISDGKYNKAEYILGYYYENGIGCNIDLMKAKKRYENSAKYGNSKAIEKLSRL</sequence>
<dbReference type="KEGG" id="vpo:Kpol_269p9"/>
<dbReference type="STRING" id="436907.A7TT39"/>
<organism evidence="4">
    <name type="scientific">Vanderwaltozyma polyspora (strain ATCC 22028 / DSM 70294 / BCRC 21397 / CBS 2163 / NBRC 10782 / NRRL Y-8283 / UCD 57-17)</name>
    <name type="common">Kluyveromyces polysporus</name>
    <dbReference type="NCBI Taxonomy" id="436907"/>
    <lineage>
        <taxon>Eukaryota</taxon>
        <taxon>Fungi</taxon>
        <taxon>Dikarya</taxon>
        <taxon>Ascomycota</taxon>
        <taxon>Saccharomycotina</taxon>
        <taxon>Saccharomycetes</taxon>
        <taxon>Saccharomycetales</taxon>
        <taxon>Saccharomycetaceae</taxon>
        <taxon>Vanderwaltozyma</taxon>
    </lineage>
</organism>
<dbReference type="SUPFAM" id="SSF81901">
    <property type="entry name" value="HCP-like"/>
    <property type="match status" value="1"/>
</dbReference>
<keyword evidence="4" id="KW-1185">Reference proteome</keyword>
<dbReference type="InterPro" id="IPR051726">
    <property type="entry name" value="Chitin_Synth_Reg"/>
</dbReference>
<dbReference type="InterPro" id="IPR011990">
    <property type="entry name" value="TPR-like_helical_dom_sf"/>
</dbReference>
<dbReference type="OMA" id="SHQPYLK"/>
<keyword evidence="1" id="KW-0677">Repeat</keyword>
<feature type="compositionally biased region" description="Basic and acidic residues" evidence="2">
    <location>
        <begin position="97"/>
        <end position="111"/>
    </location>
</feature>
<dbReference type="GeneID" id="5542580"/>
<evidence type="ECO:0000256" key="2">
    <source>
        <dbReference type="SAM" id="MobiDB-lite"/>
    </source>
</evidence>